<dbReference type="InterPro" id="IPR049945">
    <property type="entry name" value="AAA_22"/>
</dbReference>
<dbReference type="EMBL" id="BOML01000050">
    <property type="protein sequence ID" value="GIE04733.1"/>
    <property type="molecule type" value="Genomic_DNA"/>
</dbReference>
<evidence type="ECO:0000259" key="1">
    <source>
        <dbReference type="PROSITE" id="PS50104"/>
    </source>
</evidence>
<name>A0ABQ3Z4G8_9ACTN</name>
<dbReference type="InterPro" id="IPR011990">
    <property type="entry name" value="TPR-like_helical_dom_sf"/>
</dbReference>
<dbReference type="PANTHER" id="PTHR10098">
    <property type="entry name" value="RAPSYN-RELATED"/>
    <property type="match status" value="1"/>
</dbReference>
<dbReference type="InterPro" id="IPR000157">
    <property type="entry name" value="TIR_dom"/>
</dbReference>
<dbReference type="Pfam" id="PF12770">
    <property type="entry name" value="CHAT"/>
    <property type="match status" value="1"/>
</dbReference>
<dbReference type="Pfam" id="PF13401">
    <property type="entry name" value="AAA_22"/>
    <property type="match status" value="1"/>
</dbReference>
<dbReference type="Gene3D" id="3.40.50.10140">
    <property type="entry name" value="Toll/interleukin-1 receptor homology (TIR) domain"/>
    <property type="match status" value="1"/>
</dbReference>
<dbReference type="InterPro" id="IPR024983">
    <property type="entry name" value="CHAT_dom"/>
</dbReference>
<dbReference type="Gene3D" id="1.25.40.10">
    <property type="entry name" value="Tetratricopeptide repeat domain"/>
    <property type="match status" value="1"/>
</dbReference>
<dbReference type="SUPFAM" id="SSF52200">
    <property type="entry name" value="Toll/Interleukin receptor TIR domain"/>
    <property type="match status" value="1"/>
</dbReference>
<proteinExistence type="predicted"/>
<dbReference type="PANTHER" id="PTHR10098:SF108">
    <property type="entry name" value="TETRATRICOPEPTIDE REPEAT PROTEIN 28"/>
    <property type="match status" value="1"/>
</dbReference>
<dbReference type="InterPro" id="IPR027417">
    <property type="entry name" value="P-loop_NTPase"/>
</dbReference>
<dbReference type="SUPFAM" id="SSF52540">
    <property type="entry name" value="P-loop containing nucleoside triphosphate hydrolases"/>
    <property type="match status" value="1"/>
</dbReference>
<evidence type="ECO:0000313" key="3">
    <source>
        <dbReference type="Proteomes" id="UP000637628"/>
    </source>
</evidence>
<dbReference type="InterPro" id="IPR019734">
    <property type="entry name" value="TPR_rpt"/>
</dbReference>
<keyword evidence="3" id="KW-1185">Reference proteome</keyword>
<dbReference type="Pfam" id="PF13374">
    <property type="entry name" value="TPR_10"/>
    <property type="match status" value="1"/>
</dbReference>
<dbReference type="Proteomes" id="UP000637628">
    <property type="component" value="Unassembled WGS sequence"/>
</dbReference>
<dbReference type="Pfam" id="PF13424">
    <property type="entry name" value="TPR_12"/>
    <property type="match status" value="1"/>
</dbReference>
<feature type="domain" description="TIR" evidence="1">
    <location>
        <begin position="1"/>
        <end position="121"/>
    </location>
</feature>
<gene>
    <name evidence="2" type="ORF">Adu01nite_60830</name>
</gene>
<dbReference type="SUPFAM" id="SSF48452">
    <property type="entry name" value="TPR-like"/>
    <property type="match status" value="1"/>
</dbReference>
<dbReference type="InterPro" id="IPR035897">
    <property type="entry name" value="Toll_tir_struct_dom_sf"/>
</dbReference>
<dbReference type="Pfam" id="PF13676">
    <property type="entry name" value="TIR_2"/>
    <property type="match status" value="1"/>
</dbReference>
<dbReference type="Gene3D" id="3.40.50.300">
    <property type="entry name" value="P-loop containing nucleotide triphosphate hydrolases"/>
    <property type="match status" value="1"/>
</dbReference>
<organism evidence="2 3">
    <name type="scientific">Paractinoplanes durhamensis</name>
    <dbReference type="NCBI Taxonomy" id="113563"/>
    <lineage>
        <taxon>Bacteria</taxon>
        <taxon>Bacillati</taxon>
        <taxon>Actinomycetota</taxon>
        <taxon>Actinomycetes</taxon>
        <taxon>Micromonosporales</taxon>
        <taxon>Micromonosporaceae</taxon>
        <taxon>Paractinoplanes</taxon>
    </lineage>
</organism>
<sequence>MTVFISHSTADDPFVAELRARLEDFRIPVWVDSRDMSGGDLLAPSVEAGITASSQVIAVLSPNTVNSPWVPKEIAKALSLGRRVVPVLLPGITPQALATWFPEPPLAVPVEVGPGGLSAAMPALLAALGQRLPTDPEPFSEPDAKPVAELVLKLTDPRLATADGKRRAQATATLIYEPARAGARNIESRRFEFTAPLGPIEAADLKWYLESYYLWPVGVFHQRASAIQDRLPGWGHDLYEAALSDPVAREALNAWQNAAGGAERRFSVMVDGDLPSGALAKAQAEASEAATGLLTLPWELLHDGRGWLFQGRDPVRVRRRLPNRQPQTEHPTALPVRILLVSPRPEEDRRVGYIDHRVSALPLVEAVEELGDLARLTVLQPPTYAALEKALRDGDQGQPFDVVHFDGHGVYDRRLGLGGLCFEDPADQDRLEKRRMDFVDAGRLANLVRQHRIPLVFLEACQSATTDVDPTASVAARLLDEGVTSVVAMSHSVLVETARRFVHRFYAELARGARVGAAMLAGQQELHADPVRGKILGAGELRLQDWFVPVLYQEEQDPQLITRIPAAAVRRQEARRRQLSLGDLPQPPEHQFQGRSRELLALERLLHRRSWAVVRGTGGQGKTTLTAELARWLVRTGRFARAAFVSLEHHQDARAVLDTLGHQIVGPNYTVATYRELDEAFRPLERALADQPTIVVIDNCESVLPDRAAEAPDPADASAAIFAVCRTLLDADERTRLVFTTRESLPAPFGEPGRERELGALDRADAVELVGEVMKRNDWTPPERDEGETPQQITDLVEAVNRHARALVLLAREVAHRGVLTTTADLRSLMNHLQLQHPGDRENSLYASVELSLRRLGPASRQHVRVLGVCHGGVHLGVFSELTGLGIEPVTELAQELIAVGLGEYLGEGHLRLDPGLAPYLLGELTAEEAEDFGRRWIDLMYSLTKSLYRESFRDAQHARRLTALELPNLMVMLDRLPPLQSAEELVSVAHNLETLLQPLGRPKALARAVAVREQAAQKLNDWTHSGYLAATAQIDRHVDKGNLPAAYATAQQLTTQSLAAGGDAYPHAAYDIAMAHARLGRVMKLSRAAEMAITPLKAALHGLQQLADAGDETANRMIGPILTELGDCMALLGRLEKAAEIYEEAHPRFLTFGDMRGAAVNKGQLATVRMNQERYDEALTAYAEVRDAFQQMGERMHVAVAWQKIGDVHRYVRNFEASEAAFREALAIRVKEDNLSGQASTLVELGYLYSEMGREEEAAAFERQAAEIFERLGNLASEGTVRNNLGSSLFTLGRYEEARGELHRAIKCSEPYGHAGQVWMPWSMLAMVEDETGHPEQAQVARQRALDSYLAYRHAGGEDRTGLADLFAVTSSAIRDNRQAEAHQQLDALLATDLPEWVPDVLRCLQMILAGDRDPAVADAAQLHYMAAAELHYLLETLDQGEPAGL</sequence>
<comment type="caution">
    <text evidence="2">The sequence shown here is derived from an EMBL/GenBank/DDBJ whole genome shotgun (WGS) entry which is preliminary data.</text>
</comment>
<dbReference type="SMART" id="SM00255">
    <property type="entry name" value="TIR"/>
    <property type="match status" value="1"/>
</dbReference>
<dbReference type="PROSITE" id="PS50104">
    <property type="entry name" value="TIR"/>
    <property type="match status" value="1"/>
</dbReference>
<dbReference type="SMART" id="SM00028">
    <property type="entry name" value="TPR"/>
    <property type="match status" value="5"/>
</dbReference>
<evidence type="ECO:0000313" key="2">
    <source>
        <dbReference type="EMBL" id="GIE04733.1"/>
    </source>
</evidence>
<reference evidence="2 3" key="1">
    <citation type="submission" date="2021-01" db="EMBL/GenBank/DDBJ databases">
        <title>Whole genome shotgun sequence of Actinoplanes durhamensis NBRC 14914.</title>
        <authorList>
            <person name="Komaki H."/>
            <person name="Tamura T."/>
        </authorList>
    </citation>
    <scope>NUCLEOTIDE SEQUENCE [LARGE SCALE GENOMIC DNA]</scope>
    <source>
        <strain evidence="2 3">NBRC 14914</strain>
    </source>
</reference>
<protein>
    <recommendedName>
        <fullName evidence="1">TIR domain-containing protein</fullName>
    </recommendedName>
</protein>
<accession>A0ABQ3Z4G8</accession>